<gene>
    <name evidence="2" type="ORF">PoB_002221900</name>
</gene>
<keyword evidence="3" id="KW-1185">Reference proteome</keyword>
<name>A0AAV3ZK59_9GAST</name>
<protein>
    <submittedName>
        <fullName evidence="2">Uncharacterized protein</fullName>
    </submittedName>
</protein>
<dbReference type="Proteomes" id="UP000735302">
    <property type="component" value="Unassembled WGS sequence"/>
</dbReference>
<organism evidence="2 3">
    <name type="scientific">Plakobranchus ocellatus</name>
    <dbReference type="NCBI Taxonomy" id="259542"/>
    <lineage>
        <taxon>Eukaryota</taxon>
        <taxon>Metazoa</taxon>
        <taxon>Spiralia</taxon>
        <taxon>Lophotrochozoa</taxon>
        <taxon>Mollusca</taxon>
        <taxon>Gastropoda</taxon>
        <taxon>Heterobranchia</taxon>
        <taxon>Euthyneura</taxon>
        <taxon>Panpulmonata</taxon>
        <taxon>Sacoglossa</taxon>
        <taxon>Placobranchoidea</taxon>
        <taxon>Plakobranchidae</taxon>
        <taxon>Plakobranchus</taxon>
    </lineage>
</organism>
<accession>A0AAV3ZK59</accession>
<feature type="compositionally biased region" description="Low complexity" evidence="1">
    <location>
        <begin position="39"/>
        <end position="51"/>
    </location>
</feature>
<feature type="compositionally biased region" description="Basic and acidic residues" evidence="1">
    <location>
        <begin position="81"/>
        <end position="90"/>
    </location>
</feature>
<evidence type="ECO:0000313" key="3">
    <source>
        <dbReference type="Proteomes" id="UP000735302"/>
    </source>
</evidence>
<evidence type="ECO:0000256" key="1">
    <source>
        <dbReference type="SAM" id="MobiDB-lite"/>
    </source>
</evidence>
<sequence length="90" mass="9890">MTAEILDIPTGLSSPTAITFVYDVQNPVSSRELEEHMASLSTSPSDSPVSSAENHRVAQCIKEIKRRHHKAADVQTSQAEKMAKKSRVDL</sequence>
<comment type="caution">
    <text evidence="2">The sequence shown here is derived from an EMBL/GenBank/DDBJ whole genome shotgun (WGS) entry which is preliminary data.</text>
</comment>
<dbReference type="AlphaFoldDB" id="A0AAV3ZK59"/>
<dbReference type="EMBL" id="BLXT01002524">
    <property type="protein sequence ID" value="GFN95713.1"/>
    <property type="molecule type" value="Genomic_DNA"/>
</dbReference>
<reference evidence="2 3" key="1">
    <citation type="journal article" date="2021" name="Elife">
        <title>Chloroplast acquisition without the gene transfer in kleptoplastic sea slugs, Plakobranchus ocellatus.</title>
        <authorList>
            <person name="Maeda T."/>
            <person name="Takahashi S."/>
            <person name="Yoshida T."/>
            <person name="Shimamura S."/>
            <person name="Takaki Y."/>
            <person name="Nagai Y."/>
            <person name="Toyoda A."/>
            <person name="Suzuki Y."/>
            <person name="Arimoto A."/>
            <person name="Ishii H."/>
            <person name="Satoh N."/>
            <person name="Nishiyama T."/>
            <person name="Hasebe M."/>
            <person name="Maruyama T."/>
            <person name="Minagawa J."/>
            <person name="Obokata J."/>
            <person name="Shigenobu S."/>
        </authorList>
    </citation>
    <scope>NUCLEOTIDE SEQUENCE [LARGE SCALE GENOMIC DNA]</scope>
</reference>
<evidence type="ECO:0000313" key="2">
    <source>
        <dbReference type="EMBL" id="GFN95713.1"/>
    </source>
</evidence>
<feature type="region of interest" description="Disordered" evidence="1">
    <location>
        <begin position="33"/>
        <end position="90"/>
    </location>
</feature>
<proteinExistence type="predicted"/>